<accession>A0A218MKA1</accession>
<keyword evidence="1" id="KW-0175">Coiled coil</keyword>
<evidence type="ECO:0000256" key="2">
    <source>
        <dbReference type="SAM" id="Phobius"/>
    </source>
</evidence>
<keyword evidence="2" id="KW-0812">Transmembrane</keyword>
<name>A0A218MKA1_9VIRU</name>
<feature type="transmembrane region" description="Helical" evidence="2">
    <location>
        <begin position="1343"/>
        <end position="1362"/>
    </location>
</feature>
<organism evidence="3">
    <name type="scientific">uncultured virus</name>
    <dbReference type="NCBI Taxonomy" id="340016"/>
    <lineage>
        <taxon>Viruses</taxon>
        <taxon>environmental samples</taxon>
    </lineage>
</organism>
<proteinExistence type="predicted"/>
<sequence length="1458" mass="157675">MAIINDIVTRFSSSGQEKVAKGTQQITRAQTRLGQASASAGRQFSSQSQGLGGLVSAYAGAAATIFAITQAFDALNRAAQAEQTVNGVNALATAIGESGPLILKNLQEITKGQLSIAESAKAANLALSSGFSGQQIEELAAIATKASRALGVPLSNAFERLTRGVVKLEPELLDELGIFTRIEPAAERFASQVGKVASQLSNFEKRQAFANAVAEEGAEKFASIDVSTTTAAEQLEKFSATLQNVGKSFGNLIAGLVGPLAEFLSEPTAAIAAFGILAKTVLGTTIRELSGSLKNIGPRAQEAADSFNELTLKGNALKKANTQLAGSLNNISLKTRFVTEDRRKEFSELVRLGRAQELNRTQLKRAVELTNQSIIALQRQQSTLRKSSAEFKRLDRQITNASKAQDMFNKRLATGTIIGKNLGKAFAVVATGVGRFAGVVLGVVGTISTLITVVSLVTIGLVALLKAFNVFDPVADFLGKVKQRLLEILGLTEELREFRKIAKEIGGDISDQNFRQAASGIKAFAEATGKSVEEASKLIETQQALQGGVRLDAFREAGGQSIVNFADASQTTVTERIATRSRAGQNRTRLETRRMTEKELEDAKKLRDLKTEDLLLTNTLTELNNKLLTGTASRETLERAIAALKAASAKGTGEVLKTDRQLIQALVEQTQLQLNSEIINERISKTFSAQIKASEKLQDILLLDEEGNARLVKSKNEQVLAVNKQIDAALNVQEIEGKTAAQIAKDERNRALALQVLQGRIVEQRIEGEKLAKAAEKRNKALEKSIELTQRQNRLANLQAELKLLQTQEKIIKARAKQELTLLDIRTKQIVSLLKQQDVLADISAKFESDVLSGPLGFLATPGNQGRLELRLAQEDAARMDKLADVEIRALVERRGIAIKQQNDLKQNFDRQNELEKRAIESRFKNTKRQIELAREQEIAANKDREEKLALDKIMVKSLIDNRRGLSVIFAKHSADMRATFGGEGLGREQARERLSSAGLLDPMGRGANPGLIFESTKRQNDFNKALENFVEKNKDATTSDATRLRLVTALIAEFGKESKVVNEFIKIEKQNIAVREQEKINEEKAVQAKLNANKDQFDREVTQLKKNNEEKLIIAKEASAREIATLDEQIQKLQDAKAARDKELDAMETLLKLSTDPALRVLGETLGTIFDELQTGLTDLFTSLANGTFTLSAFKEGIGNLVNSVLQSFVGAAVENFIINPIKEALFGPMKASIIPTVGGNAQLVKIAKDPITEKNPFIEGATGGDPFGGTGGASIIEDETNGFFDNFLRKGKEIFGKLTDGFGSVFSGILSIGRNVFSGIGSILSNIGGMFGIGGGMGGGILGMVGGLFGFNSGGLVHMAQGGMMRDRIPAMLEPGEFVIRRPMAKAIGGPALGAMNATGQLPQQPVVVNIKNEGTPQEAQAERPRVDADKIVVDIVTRDLRNNGPIRQSLRGGSM</sequence>
<feature type="coiled-coil region" evidence="1">
    <location>
        <begin position="771"/>
        <end position="815"/>
    </location>
</feature>
<reference evidence="3" key="1">
    <citation type="submission" date="2016-10" db="EMBL/GenBank/DDBJ databases">
        <authorList>
            <person name="Varghese N."/>
        </authorList>
    </citation>
    <scope>NUCLEOTIDE SEQUENCE</scope>
</reference>
<evidence type="ECO:0000313" key="3">
    <source>
        <dbReference type="EMBL" id="ASE99699.1"/>
    </source>
</evidence>
<evidence type="ECO:0000256" key="1">
    <source>
        <dbReference type="SAM" id="Coils"/>
    </source>
</evidence>
<keyword evidence="2" id="KW-1133">Transmembrane helix</keyword>
<protein>
    <submittedName>
        <fullName evidence="3">Putative pore-forming tail tip protein</fullName>
    </submittedName>
</protein>
<keyword evidence="2" id="KW-0472">Membrane</keyword>
<feature type="coiled-coil region" evidence="1">
    <location>
        <begin position="1088"/>
        <end position="1147"/>
    </location>
</feature>
<dbReference type="EMBL" id="KY052794">
    <property type="protein sequence ID" value="ASE99699.1"/>
    <property type="molecule type" value="Genomic_DNA"/>
</dbReference>
<reference evidence="3" key="2">
    <citation type="journal article" date="2017" name="Nat. Commun.">
        <title>Single-virus genomics reveals hidden cosmopolitan and abundant viruses.</title>
        <authorList>
            <person name="Martinez-Hernandez F."/>
            <person name="Fornas O."/>
            <person name="Lluesma Gomez M."/>
            <person name="Bolduc B."/>
            <person name="de la Cruz Pena M.J."/>
            <person name="Martinez J.M."/>
            <person name="Anton J."/>
            <person name="Gasol J.M."/>
            <person name="Rosselli R."/>
            <person name="Rodriguez-Valera F."/>
            <person name="Sullivan M.B."/>
            <person name="Acinas S.G."/>
            <person name="Martinez-Garcia M."/>
        </authorList>
    </citation>
    <scope>NUCLEOTIDE SEQUENCE</scope>
</reference>
<feature type="transmembrane region" description="Helical" evidence="2">
    <location>
        <begin position="436"/>
        <end position="465"/>
    </location>
</feature>